<dbReference type="Proteomes" id="UP001360953">
    <property type="component" value="Unassembled WGS sequence"/>
</dbReference>
<reference evidence="2 3" key="1">
    <citation type="submission" date="2024-04" db="EMBL/GenBank/DDBJ databases">
        <title>Phyllosticta paracitricarpa is synonymous to the EU quarantine fungus P. citricarpa based on phylogenomic analyses.</title>
        <authorList>
            <consortium name="Lawrence Berkeley National Laboratory"/>
            <person name="Van ingen-buijs V.A."/>
            <person name="Van westerhoven A.C."/>
            <person name="Haridas S."/>
            <person name="Skiadas P."/>
            <person name="Martin F."/>
            <person name="Groenewald J.Z."/>
            <person name="Crous P.W."/>
            <person name="Seidl M.F."/>
        </authorList>
    </citation>
    <scope>NUCLEOTIDE SEQUENCE [LARGE SCALE GENOMIC DNA]</scope>
    <source>
        <strain evidence="2 3">CPC 17464</strain>
    </source>
</reference>
<feature type="region of interest" description="Disordered" evidence="1">
    <location>
        <begin position="287"/>
        <end position="386"/>
    </location>
</feature>
<evidence type="ECO:0000313" key="3">
    <source>
        <dbReference type="Proteomes" id="UP001360953"/>
    </source>
</evidence>
<feature type="compositionally biased region" description="Low complexity" evidence="1">
    <location>
        <begin position="227"/>
        <end position="237"/>
    </location>
</feature>
<feature type="compositionally biased region" description="Basic and acidic residues" evidence="1">
    <location>
        <begin position="292"/>
        <end position="305"/>
    </location>
</feature>
<evidence type="ECO:0000256" key="1">
    <source>
        <dbReference type="SAM" id="MobiDB-lite"/>
    </source>
</evidence>
<sequence>MFSMHNNKQVFKGCSGGARRNEYWHNLVCGHIISTRPMHTECGPNCAGHGGKPSTLPFLCPACGDTAGRWCRMYDIETETRRISPASSHTVTFSDADPLDFEPMDADFSDGGSSNGYMELDDDDDSSDQIWDILDIPSSVADDRSDYMDTNTDVDMDEVRSRSSSARDVNMDDARSRASSTRDVDMDDVRSRGSSARWSTSPNARSSPPPAQTSPPPEWDSSDDEASSSYVPASPNTSPQPPPVEFGVECVLPDGRVLPRTGRFWRWAPTGRRQVRLEEMRRMTLNHRGRPYRRERERSRSRSPERFLQSMSAHGSTQRSTSTESGRRSTSTQDSMTRSRSPYRVLPSGRIARVQRQRSTSAEREHRTYRYGFQVSKRRSRSPELQ</sequence>
<name>A0ABR1LKZ5_9PEZI</name>
<comment type="caution">
    <text evidence="2">The sequence shown here is derived from an EMBL/GenBank/DDBJ whole genome shotgun (WGS) entry which is preliminary data.</text>
</comment>
<keyword evidence="3" id="KW-1185">Reference proteome</keyword>
<evidence type="ECO:0000313" key="2">
    <source>
        <dbReference type="EMBL" id="KAK7535370.1"/>
    </source>
</evidence>
<proteinExistence type="predicted"/>
<organism evidence="2 3">
    <name type="scientific">Phyllosticta citribraziliensis</name>
    <dbReference type="NCBI Taxonomy" id="989973"/>
    <lineage>
        <taxon>Eukaryota</taxon>
        <taxon>Fungi</taxon>
        <taxon>Dikarya</taxon>
        <taxon>Ascomycota</taxon>
        <taxon>Pezizomycotina</taxon>
        <taxon>Dothideomycetes</taxon>
        <taxon>Dothideomycetes incertae sedis</taxon>
        <taxon>Botryosphaeriales</taxon>
        <taxon>Phyllostictaceae</taxon>
        <taxon>Phyllosticta</taxon>
    </lineage>
</organism>
<protein>
    <submittedName>
        <fullName evidence="2">Uncharacterized protein</fullName>
    </submittedName>
</protein>
<gene>
    <name evidence="2" type="ORF">J3D65DRAFT_450984</name>
</gene>
<feature type="compositionally biased region" description="Basic and acidic residues" evidence="1">
    <location>
        <begin position="169"/>
        <end position="191"/>
    </location>
</feature>
<feature type="region of interest" description="Disordered" evidence="1">
    <location>
        <begin position="84"/>
        <end position="129"/>
    </location>
</feature>
<feature type="compositionally biased region" description="Polar residues" evidence="1">
    <location>
        <begin position="192"/>
        <end position="205"/>
    </location>
</feature>
<dbReference type="EMBL" id="JBBPEH010000008">
    <property type="protein sequence ID" value="KAK7535370.1"/>
    <property type="molecule type" value="Genomic_DNA"/>
</dbReference>
<feature type="compositionally biased region" description="Pro residues" evidence="1">
    <location>
        <begin position="207"/>
        <end position="218"/>
    </location>
</feature>
<accession>A0ABR1LKZ5</accession>
<feature type="compositionally biased region" description="Acidic residues" evidence="1">
    <location>
        <begin position="97"/>
        <end position="108"/>
    </location>
</feature>
<dbReference type="GeneID" id="92029255"/>
<feature type="compositionally biased region" description="Low complexity" evidence="1">
    <location>
        <begin position="315"/>
        <end position="333"/>
    </location>
</feature>
<feature type="region of interest" description="Disordered" evidence="1">
    <location>
        <begin position="141"/>
        <end position="247"/>
    </location>
</feature>
<dbReference type="RefSeq" id="XP_066654095.1">
    <property type="nucleotide sequence ID" value="XM_066796349.1"/>
</dbReference>